<proteinExistence type="predicted"/>
<dbReference type="SUPFAM" id="SSF47413">
    <property type="entry name" value="lambda repressor-like DNA-binding domains"/>
    <property type="match status" value="1"/>
</dbReference>
<protein>
    <submittedName>
        <fullName evidence="2">Helix-turn-helix domain-containing protein</fullName>
    </submittedName>
</protein>
<dbReference type="InterPro" id="IPR001387">
    <property type="entry name" value="Cro/C1-type_HTH"/>
</dbReference>
<evidence type="ECO:0000313" key="3">
    <source>
        <dbReference type="Proteomes" id="UP001589670"/>
    </source>
</evidence>
<dbReference type="RefSeq" id="WP_377069730.1">
    <property type="nucleotide sequence ID" value="NZ_JBHMEC010000016.1"/>
</dbReference>
<comment type="caution">
    <text evidence="2">The sequence shown here is derived from an EMBL/GenBank/DDBJ whole genome shotgun (WGS) entry which is preliminary data.</text>
</comment>
<dbReference type="Proteomes" id="UP001589670">
    <property type="component" value="Unassembled WGS sequence"/>
</dbReference>
<dbReference type="SMART" id="SM00530">
    <property type="entry name" value="HTH_XRE"/>
    <property type="match status" value="1"/>
</dbReference>
<accession>A0ABV5I0G1</accession>
<gene>
    <name evidence="2" type="ORF">ACFFU4_10510</name>
</gene>
<sequence length="76" mass="7870">MNPAQARAARALIGITQGNLAERAGVSLSTVVDFEKERRQVAAPSITAIRQALTKAGVEFIDPNGGGPGVRLRGGD</sequence>
<feature type="domain" description="HTH cro/C1-type" evidence="1">
    <location>
        <begin position="7"/>
        <end position="60"/>
    </location>
</feature>
<dbReference type="PROSITE" id="PS50943">
    <property type="entry name" value="HTH_CROC1"/>
    <property type="match status" value="1"/>
</dbReference>
<keyword evidence="3" id="KW-1185">Reference proteome</keyword>
<dbReference type="Gene3D" id="1.10.260.40">
    <property type="entry name" value="lambda repressor-like DNA-binding domains"/>
    <property type="match status" value="1"/>
</dbReference>
<dbReference type="CDD" id="cd00093">
    <property type="entry name" value="HTH_XRE"/>
    <property type="match status" value="1"/>
</dbReference>
<organism evidence="2 3">
    <name type="scientific">Roseovarius ramblicola</name>
    <dbReference type="NCBI Taxonomy" id="2022336"/>
    <lineage>
        <taxon>Bacteria</taxon>
        <taxon>Pseudomonadati</taxon>
        <taxon>Pseudomonadota</taxon>
        <taxon>Alphaproteobacteria</taxon>
        <taxon>Rhodobacterales</taxon>
        <taxon>Roseobacteraceae</taxon>
        <taxon>Roseovarius</taxon>
    </lineage>
</organism>
<dbReference type="Pfam" id="PF01381">
    <property type="entry name" value="HTH_3"/>
    <property type="match status" value="1"/>
</dbReference>
<dbReference type="InterPro" id="IPR010982">
    <property type="entry name" value="Lambda_DNA-bd_dom_sf"/>
</dbReference>
<dbReference type="EMBL" id="JBHMEC010000016">
    <property type="protein sequence ID" value="MFB9150180.1"/>
    <property type="molecule type" value="Genomic_DNA"/>
</dbReference>
<evidence type="ECO:0000313" key="2">
    <source>
        <dbReference type="EMBL" id="MFB9150180.1"/>
    </source>
</evidence>
<evidence type="ECO:0000259" key="1">
    <source>
        <dbReference type="PROSITE" id="PS50943"/>
    </source>
</evidence>
<name>A0ABV5I0G1_9RHOB</name>
<reference evidence="2 3" key="1">
    <citation type="submission" date="2024-09" db="EMBL/GenBank/DDBJ databases">
        <authorList>
            <person name="Sun Q."/>
            <person name="Mori K."/>
        </authorList>
    </citation>
    <scope>NUCLEOTIDE SEQUENCE [LARGE SCALE GENOMIC DNA]</scope>
    <source>
        <strain evidence="2 3">CECT 9424</strain>
    </source>
</reference>